<evidence type="ECO:0000313" key="4">
    <source>
        <dbReference type="Proteomes" id="UP000029590"/>
    </source>
</evidence>
<dbReference type="Pfam" id="PF11448">
    <property type="entry name" value="DUF3005"/>
    <property type="match status" value="1"/>
</dbReference>
<feature type="compositionally biased region" description="Polar residues" evidence="1">
    <location>
        <begin position="83"/>
        <end position="95"/>
    </location>
</feature>
<dbReference type="KEGG" id="bgo:BM43_3303"/>
<sequence length="184" mass="19739">MKPVKSNPYPQQQHEKVGESPVKTPAAGKDQPDASAQASGFARNQTPETVAGKTPTGLPPIERGERGDQHADPVRRAAARITSLDNANMASTDNSVDVDGKGQEARREASPLQDNVIHSNASLDDSTAPPDEGLGGIDSQPRAEVLARPGWAVRDQGMVMVDHREGNGMRRAERLFSFERDGSH</sequence>
<reference evidence="2 4" key="1">
    <citation type="submission" date="2014-04" db="EMBL/GenBank/DDBJ databases">
        <authorList>
            <person name="Bishop-Lilly K.A."/>
            <person name="Broomall S.M."/>
            <person name="Chain P.S."/>
            <person name="Chertkov O."/>
            <person name="Coyne S.R."/>
            <person name="Daligault H.E."/>
            <person name="Davenport K.W."/>
            <person name="Erkkila T."/>
            <person name="Frey K.G."/>
            <person name="Gibbons H.S."/>
            <person name="Gu W."/>
            <person name="Jaissle J."/>
            <person name="Johnson S.L."/>
            <person name="Koroleva G.I."/>
            <person name="Ladner J.T."/>
            <person name="Lo C.-C."/>
            <person name="Minogue T.D."/>
            <person name="Munk C."/>
            <person name="Palacios G.F."/>
            <person name="Redden C.L."/>
            <person name="Rosenzweig C.N."/>
            <person name="Scholz M.B."/>
            <person name="Teshima H."/>
            <person name="Xu Y."/>
        </authorList>
    </citation>
    <scope>NUCLEOTIDE SEQUENCE [LARGE SCALE GENOMIC DNA]</scope>
    <source>
        <strain evidence="4">gladioli</strain>
        <strain evidence="2">Gladioli</strain>
    </source>
</reference>
<evidence type="ECO:0000313" key="2">
    <source>
        <dbReference type="EMBL" id="KGC10608.1"/>
    </source>
</evidence>
<proteinExistence type="predicted"/>
<evidence type="ECO:0000256" key="1">
    <source>
        <dbReference type="SAM" id="MobiDB-lite"/>
    </source>
</evidence>
<gene>
    <name evidence="2" type="ORF">DM48_5613</name>
    <name evidence="3" type="ORF">NYZ96_09035</name>
</gene>
<dbReference type="InterPro" id="IPR021551">
    <property type="entry name" value="DUF3005"/>
</dbReference>
<dbReference type="RefSeq" id="WP_036051645.1">
    <property type="nucleotide sequence ID" value="NZ_CADEQD010000001.1"/>
</dbReference>
<accession>A0AAW3ERN3</accession>
<evidence type="ECO:0000313" key="3">
    <source>
        <dbReference type="EMBL" id="UWX71864.1"/>
    </source>
</evidence>
<feature type="region of interest" description="Disordered" evidence="1">
    <location>
        <begin position="1"/>
        <end position="143"/>
    </location>
</feature>
<protein>
    <submittedName>
        <fullName evidence="3">DUF3005 domain-containing protein</fullName>
    </submittedName>
</protein>
<feature type="compositionally biased region" description="Basic and acidic residues" evidence="1">
    <location>
        <begin position="98"/>
        <end position="109"/>
    </location>
</feature>
<feature type="compositionally biased region" description="Basic and acidic residues" evidence="1">
    <location>
        <begin position="62"/>
        <end position="75"/>
    </location>
</feature>
<feature type="compositionally biased region" description="Polar residues" evidence="1">
    <location>
        <begin position="112"/>
        <end position="125"/>
    </location>
</feature>
<organism evidence="2 4">
    <name type="scientific">Burkholderia gladioli</name>
    <name type="common">Pseudomonas marginata</name>
    <name type="synonym">Phytomonas marginata</name>
    <dbReference type="NCBI Taxonomy" id="28095"/>
    <lineage>
        <taxon>Bacteria</taxon>
        <taxon>Pseudomonadati</taxon>
        <taxon>Pseudomonadota</taxon>
        <taxon>Betaproteobacteria</taxon>
        <taxon>Burkholderiales</taxon>
        <taxon>Burkholderiaceae</taxon>
        <taxon>Burkholderia</taxon>
    </lineage>
</organism>
<reference evidence="3" key="2">
    <citation type="submission" date="2022-09" db="EMBL/GenBank/DDBJ databases">
        <title>Genomic of Burkholderia gladioli.</title>
        <authorList>
            <person name="Wu H."/>
        </authorList>
    </citation>
    <scope>NUCLEOTIDE SEQUENCE</scope>
    <source>
        <strain evidence="3">ZN-S4</strain>
    </source>
</reference>
<dbReference type="EMBL" id="CP104214">
    <property type="protein sequence ID" value="UWX71864.1"/>
    <property type="molecule type" value="Genomic_DNA"/>
</dbReference>
<dbReference type="EMBL" id="JPGG01000018">
    <property type="protein sequence ID" value="KGC10608.1"/>
    <property type="molecule type" value="Genomic_DNA"/>
</dbReference>
<name>A0AAW3ERN3_BURGA</name>
<dbReference type="Proteomes" id="UP001059745">
    <property type="component" value="Chromosome 1"/>
</dbReference>
<dbReference type="Proteomes" id="UP000029590">
    <property type="component" value="Unassembled WGS sequence"/>
</dbReference>
<feature type="compositionally biased region" description="Polar residues" evidence="1">
    <location>
        <begin position="34"/>
        <end position="48"/>
    </location>
</feature>
<dbReference type="AlphaFoldDB" id="A0AAW3ERN3"/>